<proteinExistence type="predicted"/>
<dbReference type="EMBL" id="CAJVPQ010014007">
    <property type="protein sequence ID" value="CAG8737918.1"/>
    <property type="molecule type" value="Genomic_DNA"/>
</dbReference>
<name>A0A9N9NHD6_9GLOM</name>
<organism evidence="1 2">
    <name type="scientific">Funneliformis caledonium</name>
    <dbReference type="NCBI Taxonomy" id="1117310"/>
    <lineage>
        <taxon>Eukaryota</taxon>
        <taxon>Fungi</taxon>
        <taxon>Fungi incertae sedis</taxon>
        <taxon>Mucoromycota</taxon>
        <taxon>Glomeromycotina</taxon>
        <taxon>Glomeromycetes</taxon>
        <taxon>Glomerales</taxon>
        <taxon>Glomeraceae</taxon>
        <taxon>Funneliformis</taxon>
    </lineage>
</organism>
<keyword evidence="2" id="KW-1185">Reference proteome</keyword>
<reference evidence="1" key="1">
    <citation type="submission" date="2021-06" db="EMBL/GenBank/DDBJ databases">
        <authorList>
            <person name="Kallberg Y."/>
            <person name="Tangrot J."/>
            <person name="Rosling A."/>
        </authorList>
    </citation>
    <scope>NUCLEOTIDE SEQUENCE</scope>
    <source>
        <strain evidence="1">UK204</strain>
    </source>
</reference>
<dbReference type="AlphaFoldDB" id="A0A9N9NHD6"/>
<dbReference type="Proteomes" id="UP000789570">
    <property type="component" value="Unassembled WGS sequence"/>
</dbReference>
<comment type="caution">
    <text evidence="1">The sequence shown here is derived from an EMBL/GenBank/DDBJ whole genome shotgun (WGS) entry which is preliminary data.</text>
</comment>
<protein>
    <submittedName>
        <fullName evidence="1">7888_t:CDS:1</fullName>
    </submittedName>
</protein>
<evidence type="ECO:0000313" key="2">
    <source>
        <dbReference type="Proteomes" id="UP000789570"/>
    </source>
</evidence>
<dbReference type="OrthoDB" id="10577403at2759"/>
<accession>A0A9N9NHD6</accession>
<feature type="non-terminal residue" evidence="1">
    <location>
        <position position="1"/>
    </location>
</feature>
<evidence type="ECO:0000313" key="1">
    <source>
        <dbReference type="EMBL" id="CAG8737918.1"/>
    </source>
</evidence>
<gene>
    <name evidence="1" type="ORF">FCALED_LOCUS15429</name>
</gene>
<sequence>MLAKAEDADKIDEFFTTYPTHTIDITFTEYNSYDKVLKVLINSWGEHKANIQKLPYSLSLQFGSKKDELWPYLDIKLNPSVIFIHNLTVASIATDMAYTLGSLANSYKGKLLLVAQAKDIPYFSIRRRADKLVPKTDEKGKVRDDKNLERGCCILRLFDPSGPRTGRPCNPHAWSVSTLQRRQCGKSRKGLHYTAESHFICLDSHPFADTTEYYRHAFSPLYT</sequence>